<comment type="caution">
    <text evidence="9">The sequence shown here is derived from an EMBL/GenBank/DDBJ whole genome shotgun (WGS) entry which is preliminary data.</text>
</comment>
<accession>A0A9W9VQD9</accession>
<reference evidence="9" key="2">
    <citation type="journal article" date="2023" name="IMA Fungus">
        <title>Comparative genomic study of the Penicillium genus elucidates a diverse pangenome and 15 lateral gene transfer events.</title>
        <authorList>
            <person name="Petersen C."/>
            <person name="Sorensen T."/>
            <person name="Nielsen M.R."/>
            <person name="Sondergaard T.E."/>
            <person name="Sorensen J.L."/>
            <person name="Fitzpatrick D.A."/>
            <person name="Frisvad J.C."/>
            <person name="Nielsen K.L."/>
        </authorList>
    </citation>
    <scope>NUCLEOTIDE SEQUENCE</scope>
    <source>
        <strain evidence="9">IBT 29677</strain>
    </source>
</reference>
<dbReference type="EMBL" id="JAPZBU010000009">
    <property type="protein sequence ID" value="KAJ5387403.1"/>
    <property type="molecule type" value="Genomic_DNA"/>
</dbReference>
<keyword evidence="5 8" id="KW-0378">Hydrolase</keyword>
<dbReference type="GO" id="GO:0030600">
    <property type="term" value="F:feruloyl esterase activity"/>
    <property type="evidence" value="ECO:0007669"/>
    <property type="project" value="UniProtKB-ARBA"/>
</dbReference>
<dbReference type="Pfam" id="PF07519">
    <property type="entry name" value="Tannase"/>
    <property type="match status" value="1"/>
</dbReference>
<sequence length="182" mass="19915">MNGDVLWYGPRMGADLTGSLGLAATKCADDVGVGAPLYLGTEWMTLFIKKHPDFNLTRISNQQYEEIVYAGWQEFANTIDTTDADFSRFKERCGKILTFHGLADPVIPAQGSEHYYDSVAALDPGMNDFYRLFFAPGVAHCFGGPGGQPYTVLDALVEWVENGTAPDTLTVSFISAAGMTYY</sequence>
<dbReference type="InterPro" id="IPR029058">
    <property type="entry name" value="AB_hydrolase_fold"/>
</dbReference>
<name>A0A9W9VQD9_9EURO</name>
<evidence type="ECO:0000313" key="10">
    <source>
        <dbReference type="Proteomes" id="UP001147747"/>
    </source>
</evidence>
<evidence type="ECO:0000256" key="6">
    <source>
        <dbReference type="ARBA" id="ARBA00022837"/>
    </source>
</evidence>
<evidence type="ECO:0000256" key="7">
    <source>
        <dbReference type="ARBA" id="ARBA00023157"/>
    </source>
</evidence>
<dbReference type="GeneID" id="81373561"/>
<dbReference type="GO" id="GO:0072330">
    <property type="term" value="P:monocarboxylic acid biosynthetic process"/>
    <property type="evidence" value="ECO:0007669"/>
    <property type="project" value="UniProtKB-ARBA"/>
</dbReference>
<dbReference type="SUPFAM" id="SSF53474">
    <property type="entry name" value="alpha/beta-Hydrolases"/>
    <property type="match status" value="1"/>
</dbReference>
<dbReference type="PANTHER" id="PTHR33938">
    <property type="entry name" value="FERULOYL ESTERASE B-RELATED"/>
    <property type="match status" value="1"/>
</dbReference>
<evidence type="ECO:0000313" key="9">
    <source>
        <dbReference type="EMBL" id="KAJ5387403.1"/>
    </source>
</evidence>
<dbReference type="Proteomes" id="UP001147747">
    <property type="component" value="Unassembled WGS sequence"/>
</dbReference>
<dbReference type="PANTHER" id="PTHR33938:SF13">
    <property type="entry name" value="CARBOXYLIC ESTER HYDROLASE"/>
    <property type="match status" value="1"/>
</dbReference>
<evidence type="ECO:0000256" key="1">
    <source>
        <dbReference type="ARBA" id="ARBA00006249"/>
    </source>
</evidence>
<keyword evidence="4" id="KW-0732">Signal</keyword>
<dbReference type="RefSeq" id="XP_056485201.1">
    <property type="nucleotide sequence ID" value="XM_056634581.1"/>
</dbReference>
<dbReference type="AlphaFoldDB" id="A0A9W9VQD9"/>
<dbReference type="EC" id="3.1.1.-" evidence="8"/>
<comment type="similarity">
    <text evidence="1 8">Belongs to the tannase family.</text>
</comment>
<keyword evidence="6" id="KW-0106">Calcium</keyword>
<keyword evidence="2" id="KW-0719">Serine esterase</keyword>
<evidence type="ECO:0000256" key="2">
    <source>
        <dbReference type="ARBA" id="ARBA00022487"/>
    </source>
</evidence>
<protein>
    <recommendedName>
        <fullName evidence="8">Carboxylic ester hydrolase</fullName>
        <ecNumber evidence="8">3.1.1.-</ecNumber>
    </recommendedName>
</protein>
<evidence type="ECO:0000256" key="8">
    <source>
        <dbReference type="RuleBase" id="RU361238"/>
    </source>
</evidence>
<dbReference type="GO" id="GO:0017000">
    <property type="term" value="P:antibiotic biosynthetic process"/>
    <property type="evidence" value="ECO:0007669"/>
    <property type="project" value="UniProtKB-ARBA"/>
</dbReference>
<keyword evidence="7" id="KW-1015">Disulfide bond</keyword>
<evidence type="ECO:0000256" key="5">
    <source>
        <dbReference type="ARBA" id="ARBA00022801"/>
    </source>
</evidence>
<reference evidence="9" key="1">
    <citation type="submission" date="2022-12" db="EMBL/GenBank/DDBJ databases">
        <authorList>
            <person name="Petersen C."/>
        </authorList>
    </citation>
    <scope>NUCLEOTIDE SEQUENCE</scope>
    <source>
        <strain evidence="9">IBT 29677</strain>
    </source>
</reference>
<dbReference type="OrthoDB" id="3039123at2759"/>
<proteinExistence type="inferred from homology"/>
<keyword evidence="10" id="KW-1185">Reference proteome</keyword>
<dbReference type="InterPro" id="IPR011118">
    <property type="entry name" value="Tannase/feruloyl_esterase"/>
</dbReference>
<evidence type="ECO:0000256" key="4">
    <source>
        <dbReference type="ARBA" id="ARBA00022729"/>
    </source>
</evidence>
<dbReference type="GO" id="GO:0046872">
    <property type="term" value="F:metal ion binding"/>
    <property type="evidence" value="ECO:0007669"/>
    <property type="project" value="UniProtKB-KW"/>
</dbReference>
<evidence type="ECO:0000256" key="3">
    <source>
        <dbReference type="ARBA" id="ARBA00022723"/>
    </source>
</evidence>
<organism evidence="9 10">
    <name type="scientific">Penicillium cosmopolitanum</name>
    <dbReference type="NCBI Taxonomy" id="1131564"/>
    <lineage>
        <taxon>Eukaryota</taxon>
        <taxon>Fungi</taxon>
        <taxon>Dikarya</taxon>
        <taxon>Ascomycota</taxon>
        <taxon>Pezizomycotina</taxon>
        <taxon>Eurotiomycetes</taxon>
        <taxon>Eurotiomycetidae</taxon>
        <taxon>Eurotiales</taxon>
        <taxon>Aspergillaceae</taxon>
        <taxon>Penicillium</taxon>
    </lineage>
</organism>
<gene>
    <name evidence="9" type="ORF">N7509_009944</name>
</gene>
<keyword evidence="3" id="KW-0479">Metal-binding</keyword>